<protein>
    <submittedName>
        <fullName evidence="1">Uncharacterized protein</fullName>
    </submittedName>
</protein>
<name>A0A162DUH3_9BACI</name>
<evidence type="ECO:0000313" key="1">
    <source>
        <dbReference type="EMBL" id="KYG30872.1"/>
    </source>
</evidence>
<organism evidence="1 2">
    <name type="scientific">Alkalihalobacillus trypoxylicola</name>
    <dbReference type="NCBI Taxonomy" id="519424"/>
    <lineage>
        <taxon>Bacteria</taxon>
        <taxon>Bacillati</taxon>
        <taxon>Bacillota</taxon>
        <taxon>Bacilli</taxon>
        <taxon>Bacillales</taxon>
        <taxon>Bacillaceae</taxon>
        <taxon>Alkalihalobacillus</taxon>
    </lineage>
</organism>
<dbReference type="AlphaFoldDB" id="A0A162DUH3"/>
<evidence type="ECO:0000313" key="2">
    <source>
        <dbReference type="Proteomes" id="UP000075806"/>
    </source>
</evidence>
<comment type="caution">
    <text evidence="1">The sequence shown here is derived from an EMBL/GenBank/DDBJ whole genome shotgun (WGS) entry which is preliminary data.</text>
</comment>
<dbReference type="Proteomes" id="UP000075806">
    <property type="component" value="Unassembled WGS sequence"/>
</dbReference>
<dbReference type="RefSeq" id="WP_061948797.1">
    <property type="nucleotide sequence ID" value="NZ_LTAO01000014.1"/>
</dbReference>
<gene>
    <name evidence="1" type="ORF">AZF04_18680</name>
</gene>
<keyword evidence="2" id="KW-1185">Reference proteome</keyword>
<reference evidence="1" key="1">
    <citation type="submission" date="2016-02" db="EMBL/GenBank/DDBJ databases">
        <title>Genome sequence of Bacillus trypoxylicola KCTC 13244(T).</title>
        <authorList>
            <person name="Jeong H."/>
            <person name="Park S.-H."/>
            <person name="Choi S.-K."/>
        </authorList>
    </citation>
    <scope>NUCLEOTIDE SEQUENCE [LARGE SCALE GENOMIC DNA]</scope>
    <source>
        <strain evidence="1">KCTC 13244</strain>
    </source>
</reference>
<proteinExistence type="predicted"/>
<dbReference type="EMBL" id="LTAO01000014">
    <property type="protein sequence ID" value="KYG30872.1"/>
    <property type="molecule type" value="Genomic_DNA"/>
</dbReference>
<accession>A0A162DUH3</accession>
<dbReference type="STRING" id="519424.AZF04_18680"/>
<sequence>MKKSVKLLLSMVLTLFLVGFFFLDEDHLFAESGQPAPTSLNGDYSRFVLFQEAATFKLSWLEQNKTQLFEEKEWLDYLTPHFSGNALEMAMIYVGAEKVTEEEFAHIHEIMTSFKDLETNDLYPTLVSDDPDSKFISIIWPEYQGGNFKITFIPNEHNWLIDEIEEVAFEYGDKQSTKEE</sequence>